<dbReference type="Proteomes" id="UP000245206">
    <property type="component" value="Unassembled WGS sequence"/>
</dbReference>
<comment type="caution">
    <text evidence="1">The sequence shown here is derived from an EMBL/GenBank/DDBJ whole genome shotgun (WGS) entry which is preliminary data.</text>
</comment>
<gene>
    <name evidence="1" type="ORF">LPTSP2_12910</name>
</gene>
<organism evidence="1 2">
    <name type="scientific">Leptospira ellinghausenii</name>
    <dbReference type="NCBI Taxonomy" id="1917822"/>
    <lineage>
        <taxon>Bacteria</taxon>
        <taxon>Pseudomonadati</taxon>
        <taxon>Spirochaetota</taxon>
        <taxon>Spirochaetia</taxon>
        <taxon>Leptospirales</taxon>
        <taxon>Leptospiraceae</taxon>
        <taxon>Leptospira</taxon>
    </lineage>
</organism>
<reference evidence="2" key="1">
    <citation type="journal article" date="2019" name="Microbiol. Immunol.">
        <title>Molecular and phenotypic characterization of Leptospira johnsonii sp. nov., Leptospira ellinghausenii sp. nov. and Leptospira ryugenii sp. nov. isolated from soil and water in Japan.</title>
        <authorList>
            <person name="Masuzawa T."/>
            <person name="Saito M."/>
            <person name="Nakao R."/>
            <person name="Nikaido Y."/>
            <person name="Matsumoto M."/>
            <person name="Ogawa M."/>
            <person name="Yokoyama M."/>
            <person name="Hidaka Y."/>
            <person name="Tomita J."/>
            <person name="Sakakibara K."/>
            <person name="Suzuki K."/>
            <person name="Yasuda S."/>
            <person name="Sato H."/>
            <person name="Yamaguchi M."/>
            <person name="Yoshida S.I."/>
            <person name="Koizumi N."/>
            <person name="Kawamura Y."/>
        </authorList>
    </citation>
    <scope>NUCLEOTIDE SEQUENCE [LARGE SCALE GENOMIC DNA]</scope>
    <source>
        <strain evidence="2">E18</strain>
    </source>
</reference>
<protein>
    <submittedName>
        <fullName evidence="1">Putative endodeoxyribonuclease</fullName>
    </submittedName>
</protein>
<keyword evidence="2" id="KW-1185">Reference proteome</keyword>
<name>A0A2P2DBM6_9LEPT</name>
<evidence type="ECO:0000313" key="2">
    <source>
        <dbReference type="Proteomes" id="UP000245206"/>
    </source>
</evidence>
<dbReference type="EMBL" id="BFAZ01000006">
    <property type="protein sequence ID" value="GBF42005.1"/>
    <property type="molecule type" value="Genomic_DNA"/>
</dbReference>
<evidence type="ECO:0000313" key="1">
    <source>
        <dbReference type="EMBL" id="GBF42005.1"/>
    </source>
</evidence>
<dbReference type="AlphaFoldDB" id="A0A2P2DBM6"/>
<sequence>MISRDEVEIHRNFGFFGFSQSGFIENKLRIVDREYSNGAIIASKPDSPRKKDFKEKLT</sequence>
<proteinExistence type="predicted"/>
<accession>A0A2P2DBM6</accession>